<keyword evidence="6 7" id="KW-0378">Hydrolase</keyword>
<reference evidence="9" key="1">
    <citation type="submission" date="2023-10" db="EMBL/GenBank/DDBJ databases">
        <title>Genome assembly of Pristionchus species.</title>
        <authorList>
            <person name="Yoshida K."/>
            <person name="Sommer R.J."/>
        </authorList>
    </citation>
    <scope>NUCLEOTIDE SEQUENCE</scope>
    <source>
        <strain evidence="9">RS0144</strain>
    </source>
</reference>
<dbReference type="GO" id="GO:0005576">
    <property type="term" value="C:extracellular region"/>
    <property type="evidence" value="ECO:0007669"/>
    <property type="project" value="UniProtKB-SubCell"/>
</dbReference>
<feature type="domain" description="Peptidase M12A" evidence="8">
    <location>
        <begin position="66"/>
        <end position="267"/>
    </location>
</feature>
<dbReference type="InterPro" id="IPR017050">
    <property type="entry name" value="Metallopeptidase_nem"/>
</dbReference>
<dbReference type="PANTHER" id="PTHR10127">
    <property type="entry name" value="DISCOIDIN, CUB, EGF, LAMININ , AND ZINC METALLOPROTEASE DOMAIN CONTAINING"/>
    <property type="match status" value="1"/>
</dbReference>
<keyword evidence="6 7" id="KW-0482">Metalloprotease</keyword>
<dbReference type="PROSITE" id="PS51864">
    <property type="entry name" value="ASTACIN"/>
    <property type="match status" value="1"/>
</dbReference>
<keyword evidence="2" id="KW-0964">Secreted</keyword>
<organism evidence="9 10">
    <name type="scientific">Pristionchus entomophagus</name>
    <dbReference type="NCBI Taxonomy" id="358040"/>
    <lineage>
        <taxon>Eukaryota</taxon>
        <taxon>Metazoa</taxon>
        <taxon>Ecdysozoa</taxon>
        <taxon>Nematoda</taxon>
        <taxon>Chromadorea</taxon>
        <taxon>Rhabditida</taxon>
        <taxon>Rhabditina</taxon>
        <taxon>Diplogasteromorpha</taxon>
        <taxon>Diplogasteroidea</taxon>
        <taxon>Neodiplogasteridae</taxon>
        <taxon>Pristionchus</taxon>
    </lineage>
</organism>
<comment type="caution">
    <text evidence="9">The sequence shown here is derived from an EMBL/GenBank/DDBJ whole genome shotgun (WGS) entry which is preliminary data.</text>
</comment>
<keyword evidence="6 7" id="KW-0645">Protease</keyword>
<feature type="binding site" evidence="6">
    <location>
        <position position="167"/>
    </location>
    <ligand>
        <name>Zn(2+)</name>
        <dbReference type="ChEBI" id="CHEBI:29105"/>
        <note>catalytic</note>
    </ligand>
</feature>
<dbReference type="SMART" id="SM00235">
    <property type="entry name" value="ZnMc"/>
    <property type="match status" value="1"/>
</dbReference>
<dbReference type="EMBL" id="BTSX01000003">
    <property type="protein sequence ID" value="GMS87748.1"/>
    <property type="molecule type" value="Genomic_DNA"/>
</dbReference>
<keyword evidence="6 7" id="KW-0479">Metal-binding</keyword>
<feature type="non-terminal residue" evidence="9">
    <location>
        <position position="1"/>
    </location>
</feature>
<sequence>PIVQLNQAAMAARRAGAVLDRPSIAEINKPIAEYLYGADVMVSSDDLRKIGENAGVAGDTPDLSGARHKRGAPVVTSVRWAKTQPIAFIFNDDIDESTRQLIRTATEKIAANTCLSFKENATAGSQLQFHRGGGCWSYIGNAIAGKQPISIDSGCGMIGIISHEVFHALGIDHTQNRKDRDAYVSVNVGAVASNNLNNFAKLGDAQNDNFGVPYDFGSDMHYGAYDFSTNGQAVIVANDADYLSTMGQRKYVTFNDYKMLNTLYMCSENCPTQNVCQNSGYPSPKDCNACVCNDFYTGANCQTPKMTVPITGTGKTIYHQDYDAALYSSGNNYNWDKFGKDPVKIIKAPEGKKIKVTINQVYAAYGQLSCYVGCPFVGLEFVDYASGDLSSMGKIFCCSKDEGTSFVSMSNVIGYKAYASPGMPFDAAVTYTVV</sequence>
<evidence type="ECO:0000313" key="9">
    <source>
        <dbReference type="EMBL" id="GMS87748.1"/>
    </source>
</evidence>
<keyword evidence="10" id="KW-1185">Reference proteome</keyword>
<dbReference type="EC" id="3.4.24.-" evidence="7"/>
<evidence type="ECO:0000256" key="5">
    <source>
        <dbReference type="ARBA" id="ARBA00023180"/>
    </source>
</evidence>
<dbReference type="Proteomes" id="UP001432027">
    <property type="component" value="Unassembled WGS sequence"/>
</dbReference>
<name>A0AAV5T4I3_9BILA</name>
<keyword evidence="3" id="KW-0732">Signal</keyword>
<keyword evidence="5" id="KW-0325">Glycoprotein</keyword>
<dbReference type="InterPro" id="IPR001506">
    <property type="entry name" value="Peptidase_M12A"/>
</dbReference>
<evidence type="ECO:0000259" key="8">
    <source>
        <dbReference type="PROSITE" id="PS51864"/>
    </source>
</evidence>
<comment type="cofactor">
    <cofactor evidence="6 7">
        <name>Zn(2+)</name>
        <dbReference type="ChEBI" id="CHEBI:29105"/>
    </cofactor>
    <text evidence="6 7">Binds 1 zinc ion per subunit.</text>
</comment>
<evidence type="ECO:0000256" key="2">
    <source>
        <dbReference type="ARBA" id="ARBA00022525"/>
    </source>
</evidence>
<dbReference type="AlphaFoldDB" id="A0AAV5T4I3"/>
<evidence type="ECO:0000256" key="3">
    <source>
        <dbReference type="ARBA" id="ARBA00022729"/>
    </source>
</evidence>
<evidence type="ECO:0000256" key="7">
    <source>
        <dbReference type="RuleBase" id="RU361183"/>
    </source>
</evidence>
<feature type="binding site" evidence="6">
    <location>
        <position position="173"/>
    </location>
    <ligand>
        <name>Zn(2+)</name>
        <dbReference type="ChEBI" id="CHEBI:29105"/>
        <note>catalytic</note>
    </ligand>
</feature>
<keyword evidence="6 7" id="KW-0862">Zinc</keyword>
<dbReference type="GO" id="GO:0008270">
    <property type="term" value="F:zinc ion binding"/>
    <property type="evidence" value="ECO:0007669"/>
    <property type="project" value="UniProtKB-UniRule"/>
</dbReference>
<evidence type="ECO:0000313" key="10">
    <source>
        <dbReference type="Proteomes" id="UP001432027"/>
    </source>
</evidence>
<dbReference type="InterPro" id="IPR034035">
    <property type="entry name" value="Astacin-like_dom"/>
</dbReference>
<keyword evidence="4" id="KW-1015">Disulfide bond</keyword>
<dbReference type="Gene3D" id="3.40.390.10">
    <property type="entry name" value="Collagenase (Catalytic Domain)"/>
    <property type="match status" value="1"/>
</dbReference>
<feature type="active site" evidence="6">
    <location>
        <position position="164"/>
    </location>
</feature>
<evidence type="ECO:0000256" key="4">
    <source>
        <dbReference type="ARBA" id="ARBA00023157"/>
    </source>
</evidence>
<protein>
    <recommendedName>
        <fullName evidence="7">Metalloendopeptidase</fullName>
        <ecNumber evidence="7">3.4.24.-</ecNumber>
    </recommendedName>
</protein>
<dbReference type="PRINTS" id="PR00480">
    <property type="entry name" value="ASTACIN"/>
</dbReference>
<dbReference type="SUPFAM" id="SSF55486">
    <property type="entry name" value="Metalloproteases ('zincins'), catalytic domain"/>
    <property type="match status" value="1"/>
</dbReference>
<gene>
    <name evidence="9" type="ORF">PENTCL1PPCAC_9923</name>
</gene>
<feature type="binding site" evidence="6">
    <location>
        <position position="163"/>
    </location>
    <ligand>
        <name>Zn(2+)</name>
        <dbReference type="ChEBI" id="CHEBI:29105"/>
        <note>catalytic</note>
    </ligand>
</feature>
<dbReference type="GO" id="GO:0006508">
    <property type="term" value="P:proteolysis"/>
    <property type="evidence" value="ECO:0007669"/>
    <property type="project" value="UniProtKB-KW"/>
</dbReference>
<comment type="caution">
    <text evidence="6">Lacks conserved residue(s) required for the propagation of feature annotation.</text>
</comment>
<accession>A0AAV5T4I3</accession>
<proteinExistence type="predicted"/>
<dbReference type="CDD" id="cd04280">
    <property type="entry name" value="ZnMc_astacin_like"/>
    <property type="match status" value="1"/>
</dbReference>
<evidence type="ECO:0000256" key="6">
    <source>
        <dbReference type="PROSITE-ProRule" id="PRU01211"/>
    </source>
</evidence>
<dbReference type="Pfam" id="PF01400">
    <property type="entry name" value="Astacin"/>
    <property type="match status" value="1"/>
</dbReference>
<dbReference type="InterPro" id="IPR006026">
    <property type="entry name" value="Peptidase_Metallo"/>
</dbReference>
<dbReference type="PIRSF" id="PIRSF036365">
    <property type="entry name" value="Astacin_nematoda"/>
    <property type="match status" value="1"/>
</dbReference>
<evidence type="ECO:0000256" key="1">
    <source>
        <dbReference type="ARBA" id="ARBA00004613"/>
    </source>
</evidence>
<dbReference type="PANTHER" id="PTHR10127:SF831">
    <property type="entry name" value="ZINC METALLOPROTEINASE NAS-37"/>
    <property type="match status" value="1"/>
</dbReference>
<dbReference type="GO" id="GO:0004222">
    <property type="term" value="F:metalloendopeptidase activity"/>
    <property type="evidence" value="ECO:0007669"/>
    <property type="project" value="UniProtKB-UniRule"/>
</dbReference>
<dbReference type="InterPro" id="IPR024079">
    <property type="entry name" value="MetalloPept_cat_dom_sf"/>
</dbReference>
<dbReference type="GO" id="GO:0018996">
    <property type="term" value="P:molting cycle, collagen and cuticulin-based cuticle"/>
    <property type="evidence" value="ECO:0007669"/>
    <property type="project" value="InterPro"/>
</dbReference>
<comment type="subcellular location">
    <subcellularLocation>
        <location evidence="1">Secreted</location>
    </subcellularLocation>
</comment>